<dbReference type="GO" id="GO:0032259">
    <property type="term" value="P:methylation"/>
    <property type="evidence" value="ECO:0007669"/>
    <property type="project" value="UniProtKB-KW"/>
</dbReference>
<accession>A0A1E3X8C2</accession>
<proteinExistence type="predicted"/>
<gene>
    <name evidence="2" type="ORF">SCARUB_03018</name>
</gene>
<evidence type="ECO:0000256" key="1">
    <source>
        <dbReference type="SAM" id="MobiDB-lite"/>
    </source>
</evidence>
<evidence type="ECO:0000313" key="2">
    <source>
        <dbReference type="EMBL" id="ODS31873.1"/>
    </source>
</evidence>
<comment type="caution">
    <text evidence="2">The sequence shown here is derived from an EMBL/GenBank/DDBJ whole genome shotgun (WGS) entry which is preliminary data.</text>
</comment>
<organism evidence="2 3">
    <name type="scientific">Candidatus Scalindua rubra</name>
    <dbReference type="NCBI Taxonomy" id="1872076"/>
    <lineage>
        <taxon>Bacteria</taxon>
        <taxon>Pseudomonadati</taxon>
        <taxon>Planctomycetota</taxon>
        <taxon>Candidatus Brocadiia</taxon>
        <taxon>Candidatus Brocadiales</taxon>
        <taxon>Candidatus Scalinduaceae</taxon>
        <taxon>Candidatus Scalindua</taxon>
    </lineage>
</organism>
<dbReference type="AlphaFoldDB" id="A0A1E3X8C2"/>
<keyword evidence="2" id="KW-0808">Transferase</keyword>
<protein>
    <submittedName>
        <fullName evidence="2">D12 class N6 adenine-specific DNA methyltransferase</fullName>
    </submittedName>
</protein>
<feature type="non-terminal residue" evidence="2">
    <location>
        <position position="24"/>
    </location>
</feature>
<name>A0A1E3X8C2_9BACT</name>
<dbReference type="EMBL" id="MAYW01000090">
    <property type="protein sequence ID" value="ODS31873.1"/>
    <property type="molecule type" value="Genomic_DNA"/>
</dbReference>
<feature type="region of interest" description="Disordered" evidence="1">
    <location>
        <begin position="1"/>
        <end position="24"/>
    </location>
</feature>
<evidence type="ECO:0000313" key="3">
    <source>
        <dbReference type="Proteomes" id="UP000094056"/>
    </source>
</evidence>
<dbReference type="Proteomes" id="UP000094056">
    <property type="component" value="Unassembled WGS sequence"/>
</dbReference>
<dbReference type="GO" id="GO:0008168">
    <property type="term" value="F:methyltransferase activity"/>
    <property type="evidence" value="ECO:0007669"/>
    <property type="project" value="UniProtKB-KW"/>
</dbReference>
<keyword evidence="2" id="KW-0489">Methyltransferase</keyword>
<reference evidence="2 3" key="1">
    <citation type="submission" date="2016-07" db="EMBL/GenBank/DDBJ databases">
        <title>Draft genome of Scalindua rubra, obtained from a brine-seawater interface in the Red Sea, sheds light on salt adaptation in anammox bacteria.</title>
        <authorList>
            <person name="Speth D.R."/>
            <person name="Lagkouvardos I."/>
            <person name="Wang Y."/>
            <person name="Qian P.-Y."/>
            <person name="Dutilh B.E."/>
            <person name="Jetten M.S."/>
        </authorList>
    </citation>
    <scope>NUCLEOTIDE SEQUENCE [LARGE SCALE GENOMIC DNA]</scope>
    <source>
        <strain evidence="2">BSI-1</strain>
    </source>
</reference>
<sequence length="24" mass="2677">MPPHEVYIETHLGGGAVMRNKRPS</sequence>